<dbReference type="Gene3D" id="3.30.450.20">
    <property type="entry name" value="PAS domain"/>
    <property type="match status" value="2"/>
</dbReference>
<protein>
    <submittedName>
        <fullName evidence="14">Histidine kinase</fullName>
    </submittedName>
</protein>
<evidence type="ECO:0000256" key="3">
    <source>
        <dbReference type="ARBA" id="ARBA00022553"/>
    </source>
</evidence>
<dbReference type="InterPro" id="IPR039506">
    <property type="entry name" value="SPOB_a"/>
</dbReference>
<accession>A0A369AQ81</accession>
<dbReference type="RefSeq" id="WP_114290506.1">
    <property type="nucleotide sequence ID" value="NZ_NGJX01000017.1"/>
</dbReference>
<keyword evidence="4" id="KW-0808">Transferase</keyword>
<proteinExistence type="predicted"/>
<evidence type="ECO:0000256" key="10">
    <source>
        <dbReference type="ARBA" id="ARBA00023012"/>
    </source>
</evidence>
<evidence type="ECO:0000313" key="15">
    <source>
        <dbReference type="Proteomes" id="UP000288197"/>
    </source>
</evidence>
<evidence type="ECO:0000256" key="8">
    <source>
        <dbReference type="ARBA" id="ARBA00022840"/>
    </source>
</evidence>
<feature type="domain" description="Single cache" evidence="13">
    <location>
        <begin position="37"/>
        <end position="168"/>
    </location>
</feature>
<evidence type="ECO:0000256" key="2">
    <source>
        <dbReference type="ARBA" id="ARBA00022475"/>
    </source>
</evidence>
<dbReference type="InterPro" id="IPR016120">
    <property type="entry name" value="Sig_transdc_His_kin_SpoOB"/>
</dbReference>
<dbReference type="OrthoDB" id="9792686at2"/>
<dbReference type="Proteomes" id="UP000288197">
    <property type="component" value="Unassembled WGS sequence"/>
</dbReference>
<dbReference type="Pfam" id="PF17203">
    <property type="entry name" value="sCache_3_2"/>
    <property type="match status" value="1"/>
</dbReference>
<evidence type="ECO:0000256" key="11">
    <source>
        <dbReference type="ARBA" id="ARBA00023136"/>
    </source>
</evidence>
<keyword evidence="3" id="KW-0597">Phosphoprotein</keyword>
<dbReference type="InterPro" id="IPR033463">
    <property type="entry name" value="sCache_3"/>
</dbReference>
<keyword evidence="7 14" id="KW-0418">Kinase</keyword>
<comment type="subcellular location">
    <subcellularLocation>
        <location evidence="1">Cell membrane</location>
        <topology evidence="1">Multi-pass membrane protein</topology>
    </subcellularLocation>
</comment>
<evidence type="ECO:0000259" key="12">
    <source>
        <dbReference type="Pfam" id="PF14689"/>
    </source>
</evidence>
<keyword evidence="6" id="KW-0547">Nucleotide-binding</keyword>
<reference evidence="14 15" key="1">
    <citation type="submission" date="2017-05" db="EMBL/GenBank/DDBJ databases">
        <title>Vagococcus spp. assemblies.</title>
        <authorList>
            <person name="Gulvik C.A."/>
        </authorList>
    </citation>
    <scope>NUCLEOTIDE SEQUENCE [LARGE SCALE GENOMIC DNA]</scope>
    <source>
        <strain evidence="14 15">NCFB 2497</strain>
    </source>
</reference>
<dbReference type="EMBL" id="NGJX01000017">
    <property type="protein sequence ID" value="RST99004.1"/>
    <property type="molecule type" value="Genomic_DNA"/>
</dbReference>
<keyword evidence="2" id="KW-1003">Cell membrane</keyword>
<dbReference type="SUPFAM" id="SSF55890">
    <property type="entry name" value="Sporulation response regulatory protein Spo0B"/>
    <property type="match status" value="1"/>
</dbReference>
<feature type="domain" description="SpoOB alpha-helical" evidence="12">
    <location>
        <begin position="321"/>
        <end position="363"/>
    </location>
</feature>
<evidence type="ECO:0000256" key="4">
    <source>
        <dbReference type="ARBA" id="ARBA00022679"/>
    </source>
</evidence>
<dbReference type="Gene3D" id="1.10.287.130">
    <property type="match status" value="1"/>
</dbReference>
<evidence type="ECO:0000256" key="7">
    <source>
        <dbReference type="ARBA" id="ARBA00022777"/>
    </source>
</evidence>
<sequence length="508" mass="57963">MKKKLSLWAVLSFSFIATLVLSVSISYGLVIKNAANRVRKNEEKLLLATGKQLASENLVIESLQKNETNESLQRYTNQLTKNYELDFIVVMDMNAIRLTHPDSSKIGKHFEGGDESTSLQGKNHVSISQGTLGKSLRVFVPVYAADSQIGVIALGVKLTALSTMIQQSQKDYKISLIIGLIFSLIISFVVSLYFKRILLNLEPREIASLLEERNAMLEEMEAAVVVIDLHEKVLLANLQAQTLYRYTTQENDLTGQPIQKLLTDFNQIDLDKKIEQLYQQHGQDYLFSSSPIVVRGHKTGYIIFLRNATESIFVADQLANTTAYATALQSQSHEFMNKLHVIYGLANLEAYDELTHYLDTLLTPEQEFSSYLSLLVKDPIIAGFLIGERQKFSEVKTKLQIEIFPEIPLNNSEERTELITIYRYIHYAFLQRKLPETLNLSIELINGMLITTYTFNNEDILQNEWFKIKESLHSFYFKQLLNDSQSQLTFKSNSLVLHSTYLKEDALK</sequence>
<evidence type="ECO:0000256" key="1">
    <source>
        <dbReference type="ARBA" id="ARBA00004651"/>
    </source>
</evidence>
<dbReference type="InterPro" id="IPR029151">
    <property type="entry name" value="Sensor-like_sf"/>
</dbReference>
<dbReference type="SUPFAM" id="SSF103190">
    <property type="entry name" value="Sensory domain-like"/>
    <property type="match status" value="1"/>
</dbReference>
<evidence type="ECO:0000256" key="9">
    <source>
        <dbReference type="ARBA" id="ARBA00022989"/>
    </source>
</evidence>
<comment type="caution">
    <text evidence="14">The sequence shown here is derived from an EMBL/GenBank/DDBJ whole genome shotgun (WGS) entry which is preliminary data.</text>
</comment>
<dbReference type="GeneID" id="63147499"/>
<keyword evidence="10" id="KW-0902">Two-component regulatory system</keyword>
<evidence type="ECO:0000259" key="13">
    <source>
        <dbReference type="Pfam" id="PF17203"/>
    </source>
</evidence>
<dbReference type="Pfam" id="PF14689">
    <property type="entry name" value="SPOB_a"/>
    <property type="match status" value="1"/>
</dbReference>
<keyword evidence="5" id="KW-0812">Transmembrane</keyword>
<evidence type="ECO:0000256" key="6">
    <source>
        <dbReference type="ARBA" id="ARBA00022741"/>
    </source>
</evidence>
<keyword evidence="15" id="KW-1185">Reference proteome</keyword>
<dbReference type="GO" id="GO:0005886">
    <property type="term" value="C:plasma membrane"/>
    <property type="evidence" value="ECO:0007669"/>
    <property type="project" value="UniProtKB-SubCell"/>
</dbReference>
<keyword evidence="8" id="KW-0067">ATP-binding</keyword>
<organism evidence="14 15">
    <name type="scientific">Vagococcus fluvialis</name>
    <dbReference type="NCBI Taxonomy" id="2738"/>
    <lineage>
        <taxon>Bacteria</taxon>
        <taxon>Bacillati</taxon>
        <taxon>Bacillota</taxon>
        <taxon>Bacilli</taxon>
        <taxon>Lactobacillales</taxon>
        <taxon>Enterococcaceae</taxon>
        <taxon>Vagococcus</taxon>
    </lineage>
</organism>
<keyword evidence="9" id="KW-1133">Transmembrane helix</keyword>
<keyword evidence="11" id="KW-0472">Membrane</keyword>
<evidence type="ECO:0000256" key="5">
    <source>
        <dbReference type="ARBA" id="ARBA00022692"/>
    </source>
</evidence>
<dbReference type="GO" id="GO:0005524">
    <property type="term" value="F:ATP binding"/>
    <property type="evidence" value="ECO:0007669"/>
    <property type="project" value="UniProtKB-KW"/>
</dbReference>
<gene>
    <name evidence="14" type="ORF">CBF32_12250</name>
</gene>
<name>A0A369AQ81_9ENTE</name>
<evidence type="ECO:0000313" key="14">
    <source>
        <dbReference type="EMBL" id="RST99004.1"/>
    </source>
</evidence>
<dbReference type="GO" id="GO:0000155">
    <property type="term" value="F:phosphorelay sensor kinase activity"/>
    <property type="evidence" value="ECO:0007669"/>
    <property type="project" value="InterPro"/>
</dbReference>
<dbReference type="AlphaFoldDB" id="A0A369AQ81"/>